<proteinExistence type="predicted"/>
<feature type="region of interest" description="Disordered" evidence="1">
    <location>
        <begin position="67"/>
        <end position="159"/>
    </location>
</feature>
<protein>
    <submittedName>
        <fullName evidence="2">Uncharacterized protein</fullName>
    </submittedName>
</protein>
<sequence>MLARNLQLFTESQAHNLQHLTTNQRPSAPESSAQLKQIDLRKNHVTSLAESSQNYNEIVTGPFLSAQRHTMKARTNENSRERMSTCTYGEGNTTAGMRGGGGHIRGSRGGRRRRARRARRCGRAEAPARRPPSRRRPRSTHAAPRGPPRTRPRGSRTST</sequence>
<reference evidence="2" key="1">
    <citation type="submission" date="2014-09" db="EMBL/GenBank/DDBJ databases">
        <authorList>
            <person name="Magalhaes I.L.F."/>
            <person name="Oliveira U."/>
            <person name="Santos F.R."/>
            <person name="Vidigal T.H.D.A."/>
            <person name="Brescovit A.D."/>
            <person name="Santos A.J."/>
        </authorList>
    </citation>
    <scope>NUCLEOTIDE SEQUENCE</scope>
    <source>
        <tissue evidence="2">Shoot tissue taken approximately 20 cm above the soil surface</tissue>
    </source>
</reference>
<organism evidence="2">
    <name type="scientific">Arundo donax</name>
    <name type="common">Giant reed</name>
    <name type="synonym">Donax arundinaceus</name>
    <dbReference type="NCBI Taxonomy" id="35708"/>
    <lineage>
        <taxon>Eukaryota</taxon>
        <taxon>Viridiplantae</taxon>
        <taxon>Streptophyta</taxon>
        <taxon>Embryophyta</taxon>
        <taxon>Tracheophyta</taxon>
        <taxon>Spermatophyta</taxon>
        <taxon>Magnoliopsida</taxon>
        <taxon>Liliopsida</taxon>
        <taxon>Poales</taxon>
        <taxon>Poaceae</taxon>
        <taxon>PACMAD clade</taxon>
        <taxon>Arundinoideae</taxon>
        <taxon>Arundineae</taxon>
        <taxon>Arundo</taxon>
    </lineage>
</organism>
<name>A0A0A9EWY3_ARUDO</name>
<evidence type="ECO:0000256" key="1">
    <source>
        <dbReference type="SAM" id="MobiDB-lite"/>
    </source>
</evidence>
<feature type="compositionally biased region" description="Basic residues" evidence="1">
    <location>
        <begin position="105"/>
        <end position="121"/>
    </location>
</feature>
<evidence type="ECO:0000313" key="2">
    <source>
        <dbReference type="EMBL" id="JAE05270.1"/>
    </source>
</evidence>
<feature type="compositionally biased region" description="Basic and acidic residues" evidence="1">
    <location>
        <begin position="74"/>
        <end position="83"/>
    </location>
</feature>
<feature type="compositionally biased region" description="Basic residues" evidence="1">
    <location>
        <begin position="148"/>
        <end position="159"/>
    </location>
</feature>
<dbReference type="AlphaFoldDB" id="A0A0A9EWY3"/>
<accession>A0A0A9EWY3</accession>
<feature type="compositionally biased region" description="Polar residues" evidence="1">
    <location>
        <begin position="84"/>
        <end position="94"/>
    </location>
</feature>
<reference evidence="2" key="2">
    <citation type="journal article" date="2015" name="Data Brief">
        <title>Shoot transcriptome of the giant reed, Arundo donax.</title>
        <authorList>
            <person name="Barrero R.A."/>
            <person name="Guerrero F.D."/>
            <person name="Moolhuijzen P."/>
            <person name="Goolsby J.A."/>
            <person name="Tidwell J."/>
            <person name="Bellgard S.E."/>
            <person name="Bellgard M.I."/>
        </authorList>
    </citation>
    <scope>NUCLEOTIDE SEQUENCE</scope>
    <source>
        <tissue evidence="2">Shoot tissue taken approximately 20 cm above the soil surface</tissue>
    </source>
</reference>
<dbReference type="EMBL" id="GBRH01192626">
    <property type="protein sequence ID" value="JAE05270.1"/>
    <property type="molecule type" value="Transcribed_RNA"/>
</dbReference>